<gene>
    <name evidence="1" type="ORF">UT11_C0064G0004</name>
</gene>
<evidence type="ECO:0000313" key="1">
    <source>
        <dbReference type="EMBL" id="KKQ86742.1"/>
    </source>
</evidence>
<accession>A0A0G0L6V5</accession>
<dbReference type="EMBL" id="LBVO01000064">
    <property type="protein sequence ID" value="KKQ86742.1"/>
    <property type="molecule type" value="Genomic_DNA"/>
</dbReference>
<protein>
    <recommendedName>
        <fullName evidence="3">Nucleoside 2-deoxyribosyltransferase</fullName>
    </recommendedName>
</protein>
<evidence type="ECO:0008006" key="3">
    <source>
        <dbReference type="Google" id="ProtNLM"/>
    </source>
</evidence>
<name>A0A0G0L6V5_9BACT</name>
<proteinExistence type="predicted"/>
<reference evidence="1 2" key="1">
    <citation type="journal article" date="2015" name="Nature">
        <title>rRNA introns, odd ribosomes, and small enigmatic genomes across a large radiation of phyla.</title>
        <authorList>
            <person name="Brown C.T."/>
            <person name="Hug L.A."/>
            <person name="Thomas B.C."/>
            <person name="Sharon I."/>
            <person name="Castelle C.J."/>
            <person name="Singh A."/>
            <person name="Wilkins M.J."/>
            <person name="Williams K.H."/>
            <person name="Banfield J.F."/>
        </authorList>
    </citation>
    <scope>NUCLEOTIDE SEQUENCE [LARGE SCALE GENOMIC DNA]</scope>
</reference>
<comment type="caution">
    <text evidence="1">The sequence shown here is derived from an EMBL/GenBank/DDBJ whole genome shotgun (WGS) entry which is preliminary data.</text>
</comment>
<dbReference type="AlphaFoldDB" id="A0A0G0L6V5"/>
<dbReference type="Proteomes" id="UP000033934">
    <property type="component" value="Unassembled WGS sequence"/>
</dbReference>
<sequence>MKNNFLTICLLGPIPKGDNIRSDWVDWKPRYKDQLSKLKNIKFTDGDVWRDETQPMELVGHDISMIKSSDIIIVNGESKLGAGTSQEIVIAKYFSKPVIIVLPKNTHHRKTDITFDNVKINDWIHPFILFFSDLIVENLDESSEWINQFKNKPKSITIKDISIIDKVVDNYINKYDYNRKR</sequence>
<evidence type="ECO:0000313" key="2">
    <source>
        <dbReference type="Proteomes" id="UP000033934"/>
    </source>
</evidence>
<dbReference type="Gene3D" id="3.40.50.450">
    <property type="match status" value="1"/>
</dbReference>
<organism evidence="1 2">
    <name type="scientific">Berkelbacteria bacterium GW2011_GWA2_38_9</name>
    <dbReference type="NCBI Taxonomy" id="1618334"/>
    <lineage>
        <taxon>Bacteria</taxon>
        <taxon>Candidatus Berkelbacteria</taxon>
    </lineage>
</organism>